<proteinExistence type="predicted"/>
<evidence type="ECO:0000313" key="2">
    <source>
        <dbReference type="Proteomes" id="UP000292958"/>
    </source>
</evidence>
<keyword evidence="2" id="KW-1185">Reference proteome</keyword>
<evidence type="ECO:0000313" key="1">
    <source>
        <dbReference type="EMBL" id="RZU41201.1"/>
    </source>
</evidence>
<reference evidence="1 2" key="1">
    <citation type="submission" date="2019-02" db="EMBL/GenBank/DDBJ databases">
        <title>Genomic Encyclopedia of Archaeal and Bacterial Type Strains, Phase II (KMG-II): from individual species to whole genera.</title>
        <authorList>
            <person name="Goeker M."/>
        </authorList>
    </citation>
    <scope>NUCLEOTIDE SEQUENCE [LARGE SCALE GENOMIC DNA]</scope>
    <source>
        <strain evidence="1 2">DSM 18101</strain>
    </source>
</reference>
<gene>
    <name evidence="1" type="ORF">BDD14_2705</name>
</gene>
<name>A0A4Q7YVM2_9BACT</name>
<comment type="caution">
    <text evidence="1">The sequence shown here is derived from an EMBL/GenBank/DDBJ whole genome shotgun (WGS) entry which is preliminary data.</text>
</comment>
<organism evidence="1 2">
    <name type="scientific">Edaphobacter modestus</name>
    <dbReference type="NCBI Taxonomy" id="388466"/>
    <lineage>
        <taxon>Bacteria</taxon>
        <taxon>Pseudomonadati</taxon>
        <taxon>Acidobacteriota</taxon>
        <taxon>Terriglobia</taxon>
        <taxon>Terriglobales</taxon>
        <taxon>Acidobacteriaceae</taxon>
        <taxon>Edaphobacter</taxon>
    </lineage>
</organism>
<dbReference type="Proteomes" id="UP000292958">
    <property type="component" value="Unassembled WGS sequence"/>
</dbReference>
<accession>A0A4Q7YVM2</accession>
<dbReference type="EMBL" id="SHKW01000001">
    <property type="protein sequence ID" value="RZU41201.1"/>
    <property type="molecule type" value="Genomic_DNA"/>
</dbReference>
<protein>
    <submittedName>
        <fullName evidence="1">Uncharacterized protein</fullName>
    </submittedName>
</protein>
<sequence length="67" mass="7325">MGVGRALLRATLTFAAVEADEIWVEAQAPVMTRAATAVRTISFMLITSRDLLTLQNFSLDRSAEVNI</sequence>
<dbReference type="AlphaFoldDB" id="A0A4Q7YVM2"/>